<protein>
    <submittedName>
        <fullName evidence="5">Transcription factor WEREWOLF, putative</fullName>
    </submittedName>
</protein>
<dbReference type="EMBL" id="KB207106">
    <property type="protein sequence ID" value="ELP84905.1"/>
    <property type="molecule type" value="Genomic_DNA"/>
</dbReference>
<dbReference type="InterPro" id="IPR050560">
    <property type="entry name" value="MYB_TF"/>
</dbReference>
<feature type="domain" description="HTH myb-type" evidence="4">
    <location>
        <begin position="79"/>
        <end position="128"/>
    </location>
</feature>
<dbReference type="SMART" id="SM00717">
    <property type="entry name" value="SANT"/>
    <property type="match status" value="2"/>
</dbReference>
<evidence type="ECO:0000256" key="1">
    <source>
        <dbReference type="SAM" id="MobiDB-lite"/>
    </source>
</evidence>
<organism evidence="5 6">
    <name type="scientific">Entamoeba invadens IP1</name>
    <dbReference type="NCBI Taxonomy" id="370355"/>
    <lineage>
        <taxon>Eukaryota</taxon>
        <taxon>Amoebozoa</taxon>
        <taxon>Evosea</taxon>
        <taxon>Archamoebae</taxon>
        <taxon>Mastigamoebida</taxon>
        <taxon>Entamoebidae</taxon>
        <taxon>Entamoeba</taxon>
    </lineage>
</organism>
<dbReference type="GO" id="GO:0000981">
    <property type="term" value="F:DNA-binding transcription factor activity, RNA polymerase II-specific"/>
    <property type="evidence" value="ECO:0007669"/>
    <property type="project" value="TreeGrafter"/>
</dbReference>
<proteinExistence type="predicted"/>
<dbReference type="GO" id="GO:0000978">
    <property type="term" value="F:RNA polymerase II cis-regulatory region sequence-specific DNA binding"/>
    <property type="evidence" value="ECO:0007669"/>
    <property type="project" value="TreeGrafter"/>
</dbReference>
<feature type="region of interest" description="Disordered" evidence="1">
    <location>
        <begin position="1"/>
        <end position="28"/>
    </location>
</feature>
<keyword evidence="6" id="KW-1185">Reference proteome</keyword>
<dbReference type="SUPFAM" id="SSF46689">
    <property type="entry name" value="Homeodomain-like"/>
    <property type="match status" value="1"/>
</dbReference>
<dbReference type="InterPro" id="IPR009057">
    <property type="entry name" value="Homeodomain-like_sf"/>
</dbReference>
<dbReference type="AlphaFoldDB" id="L7FK18"/>
<dbReference type="CDD" id="cd00167">
    <property type="entry name" value="SANT"/>
    <property type="match status" value="2"/>
</dbReference>
<accession>L7FK18</accession>
<dbReference type="Gene3D" id="1.10.10.60">
    <property type="entry name" value="Homeodomain-like"/>
    <property type="match status" value="2"/>
</dbReference>
<dbReference type="PANTHER" id="PTHR45614">
    <property type="entry name" value="MYB PROTEIN-RELATED"/>
    <property type="match status" value="1"/>
</dbReference>
<dbReference type="PROSITE" id="PS51294">
    <property type="entry name" value="HTH_MYB"/>
    <property type="match status" value="2"/>
</dbReference>
<dbReference type="PROSITE" id="PS50090">
    <property type="entry name" value="MYB_LIKE"/>
    <property type="match status" value="2"/>
</dbReference>
<feature type="domain" description="SANT" evidence="3">
    <location>
        <begin position="30"/>
        <end position="77"/>
    </location>
</feature>
<sequence length="172" mass="19876">MNSKRARSSPQEADSKSETTTKKKKNTNLWTKEEDALLLATVEMCKKNDWKSVAENIPNRSRKQCRERYFNYLFDCGPKSPWTPEEDSIILKKQKEVGNKWTEISRLLPGRSPNSIKNRFFSYLAKSKKKTAFHGHILEAPINNNFTIENKTNEKLPSAFSPVLDKTAFSFL</sequence>
<dbReference type="InterPro" id="IPR017884">
    <property type="entry name" value="SANT_dom"/>
</dbReference>
<evidence type="ECO:0000259" key="4">
    <source>
        <dbReference type="PROSITE" id="PS51294"/>
    </source>
</evidence>
<dbReference type="Proteomes" id="UP000014680">
    <property type="component" value="Unassembled WGS sequence"/>
</dbReference>
<evidence type="ECO:0000259" key="3">
    <source>
        <dbReference type="PROSITE" id="PS51293"/>
    </source>
</evidence>
<reference evidence="5 6" key="1">
    <citation type="submission" date="2012-10" db="EMBL/GenBank/DDBJ databases">
        <authorList>
            <person name="Zafar N."/>
            <person name="Inman J."/>
            <person name="Hall N."/>
            <person name="Lorenzi H."/>
            <person name="Caler E."/>
        </authorList>
    </citation>
    <scope>NUCLEOTIDE SEQUENCE [LARGE SCALE GENOMIC DNA]</scope>
    <source>
        <strain evidence="5 6">IP1</strain>
    </source>
</reference>
<dbReference type="OrthoDB" id="2143914at2759"/>
<dbReference type="OMA" id="ATHKNDE"/>
<dbReference type="VEuPathDB" id="AmoebaDB:EIN_284910"/>
<dbReference type="InterPro" id="IPR001005">
    <property type="entry name" value="SANT/Myb"/>
</dbReference>
<name>L7FK18_ENTIV</name>
<dbReference type="GeneID" id="14883827"/>
<feature type="domain" description="HTH myb-type" evidence="4">
    <location>
        <begin position="22"/>
        <end position="73"/>
    </location>
</feature>
<dbReference type="GO" id="GO:0005634">
    <property type="term" value="C:nucleus"/>
    <property type="evidence" value="ECO:0007669"/>
    <property type="project" value="TreeGrafter"/>
</dbReference>
<dbReference type="Pfam" id="PF00249">
    <property type="entry name" value="Myb_DNA-binding"/>
    <property type="match status" value="2"/>
</dbReference>
<evidence type="ECO:0000259" key="2">
    <source>
        <dbReference type="PROSITE" id="PS50090"/>
    </source>
</evidence>
<evidence type="ECO:0000313" key="5">
    <source>
        <dbReference type="EMBL" id="ELP84905.1"/>
    </source>
</evidence>
<feature type="domain" description="Myb-like" evidence="2">
    <location>
        <begin position="22"/>
        <end position="73"/>
    </location>
</feature>
<dbReference type="InterPro" id="IPR017930">
    <property type="entry name" value="Myb_dom"/>
</dbReference>
<evidence type="ECO:0000313" key="6">
    <source>
        <dbReference type="Proteomes" id="UP000014680"/>
    </source>
</evidence>
<dbReference type="KEGG" id="eiv:EIN_284910"/>
<dbReference type="RefSeq" id="XP_004184251.1">
    <property type="nucleotide sequence ID" value="XM_004184203.1"/>
</dbReference>
<dbReference type="PROSITE" id="PS51293">
    <property type="entry name" value="SANT"/>
    <property type="match status" value="1"/>
</dbReference>
<gene>
    <name evidence="5" type="ORF">EIN_284910</name>
</gene>
<feature type="domain" description="Myb-like" evidence="2">
    <location>
        <begin position="79"/>
        <end position="124"/>
    </location>
</feature>
<dbReference type="PANTHER" id="PTHR45614:SF299">
    <property type="entry name" value="MYB-LIKE DNA-BINDING DOMAIN CONTAINING PROTEIN"/>
    <property type="match status" value="1"/>
</dbReference>